<comment type="caution">
    <text evidence="1">The sequence shown here is derived from an EMBL/GenBank/DDBJ whole genome shotgun (WGS) entry which is preliminary data.</text>
</comment>
<keyword evidence="2" id="KW-1185">Reference proteome</keyword>
<dbReference type="EMBL" id="MU268488">
    <property type="protein sequence ID" value="KAH7904398.1"/>
    <property type="molecule type" value="Genomic_DNA"/>
</dbReference>
<sequence length="413" mass="45401">MQKETRLPRSATTISMLTDNLGGPPRGPSSRVSAYEQSRNSPMEPDQGKRSSSSGGSQSEPSNDELSPSPGRPSNGPPDGVPPNGGTPGGGGPPGGNGPYNNPLPRVPPYGPPPNAGYPGGGGPPGGGNNPGPYFNPYTHNFGPYALRMKIDIHTDDLPLWDGNPLTAIKYFSEVQEIALIGGSIPYTMGNYLWTKLEDGSSIRAWFATLTIPWKQYVCAHYINYLATIKTYWLGDQWQEDRNHEYINIRILYSQILLNHAPGSEEEVRDVMRTAPISWKAILQMETIYDTFSLQKKVAEHEKELLHAVLSKNQSIVTKDNLSSLRKDLGISTNNRDRRNFKPRTAYITEVESSAEDLCETITHDQTQNINELDGRTSDELAVAEAFAVNRKQRPPPKGGYLFPKADHVVSSV</sequence>
<organism evidence="1 2">
    <name type="scientific">Hygrophoropsis aurantiaca</name>
    <dbReference type="NCBI Taxonomy" id="72124"/>
    <lineage>
        <taxon>Eukaryota</taxon>
        <taxon>Fungi</taxon>
        <taxon>Dikarya</taxon>
        <taxon>Basidiomycota</taxon>
        <taxon>Agaricomycotina</taxon>
        <taxon>Agaricomycetes</taxon>
        <taxon>Agaricomycetidae</taxon>
        <taxon>Boletales</taxon>
        <taxon>Coniophorineae</taxon>
        <taxon>Hygrophoropsidaceae</taxon>
        <taxon>Hygrophoropsis</taxon>
    </lineage>
</organism>
<accession>A0ACB7ZUJ3</accession>
<gene>
    <name evidence="1" type="ORF">BJ138DRAFT_1106859</name>
</gene>
<protein>
    <submittedName>
        <fullName evidence="1">Uncharacterized protein</fullName>
    </submittedName>
</protein>
<name>A0ACB7ZUJ3_9AGAM</name>
<evidence type="ECO:0000313" key="2">
    <source>
        <dbReference type="Proteomes" id="UP000790377"/>
    </source>
</evidence>
<reference evidence="1" key="1">
    <citation type="journal article" date="2021" name="New Phytol.">
        <title>Evolutionary innovations through gain and loss of genes in the ectomycorrhizal Boletales.</title>
        <authorList>
            <person name="Wu G."/>
            <person name="Miyauchi S."/>
            <person name="Morin E."/>
            <person name="Kuo A."/>
            <person name="Drula E."/>
            <person name="Varga T."/>
            <person name="Kohler A."/>
            <person name="Feng B."/>
            <person name="Cao Y."/>
            <person name="Lipzen A."/>
            <person name="Daum C."/>
            <person name="Hundley H."/>
            <person name="Pangilinan J."/>
            <person name="Johnson J."/>
            <person name="Barry K."/>
            <person name="LaButti K."/>
            <person name="Ng V."/>
            <person name="Ahrendt S."/>
            <person name="Min B."/>
            <person name="Choi I.G."/>
            <person name="Park H."/>
            <person name="Plett J.M."/>
            <person name="Magnuson J."/>
            <person name="Spatafora J.W."/>
            <person name="Nagy L.G."/>
            <person name="Henrissat B."/>
            <person name="Grigoriev I.V."/>
            <person name="Yang Z.L."/>
            <person name="Xu J."/>
            <person name="Martin F.M."/>
        </authorList>
    </citation>
    <scope>NUCLEOTIDE SEQUENCE</scope>
    <source>
        <strain evidence="1">ATCC 28755</strain>
    </source>
</reference>
<dbReference type="Proteomes" id="UP000790377">
    <property type="component" value="Unassembled WGS sequence"/>
</dbReference>
<proteinExistence type="predicted"/>
<evidence type="ECO:0000313" key="1">
    <source>
        <dbReference type="EMBL" id="KAH7904398.1"/>
    </source>
</evidence>